<proteinExistence type="predicted"/>
<keyword evidence="3" id="KW-1185">Reference proteome</keyword>
<comment type="caution">
    <text evidence="2">The sequence shown here is derived from an EMBL/GenBank/DDBJ whole genome shotgun (WGS) entry which is preliminary data.</text>
</comment>
<evidence type="ECO:0000313" key="2">
    <source>
        <dbReference type="EMBL" id="KAJ8774782.1"/>
    </source>
</evidence>
<evidence type="ECO:0000256" key="1">
    <source>
        <dbReference type="SAM" id="MobiDB-lite"/>
    </source>
</evidence>
<feature type="region of interest" description="Disordered" evidence="1">
    <location>
        <begin position="125"/>
        <end position="148"/>
    </location>
</feature>
<protein>
    <submittedName>
        <fullName evidence="2">Uncharacterized protein</fullName>
    </submittedName>
</protein>
<reference evidence="2 3" key="1">
    <citation type="submission" date="2021-09" db="EMBL/GenBank/DDBJ databases">
        <title>Genomic insights and catalytic innovation underlie evolution of tropane alkaloids biosynthesis.</title>
        <authorList>
            <person name="Wang Y.-J."/>
            <person name="Tian T."/>
            <person name="Huang J.-P."/>
            <person name="Huang S.-X."/>
        </authorList>
    </citation>
    <scope>NUCLEOTIDE SEQUENCE [LARGE SCALE GENOMIC DNA]</scope>
    <source>
        <strain evidence="2">KIB-2018</strain>
        <tissue evidence="2">Leaf</tissue>
    </source>
</reference>
<organism evidence="2 3">
    <name type="scientific">Erythroxylum novogranatense</name>
    <dbReference type="NCBI Taxonomy" id="1862640"/>
    <lineage>
        <taxon>Eukaryota</taxon>
        <taxon>Viridiplantae</taxon>
        <taxon>Streptophyta</taxon>
        <taxon>Embryophyta</taxon>
        <taxon>Tracheophyta</taxon>
        <taxon>Spermatophyta</taxon>
        <taxon>Magnoliopsida</taxon>
        <taxon>eudicotyledons</taxon>
        <taxon>Gunneridae</taxon>
        <taxon>Pentapetalae</taxon>
        <taxon>rosids</taxon>
        <taxon>fabids</taxon>
        <taxon>Malpighiales</taxon>
        <taxon>Erythroxylaceae</taxon>
        <taxon>Erythroxylum</taxon>
    </lineage>
</organism>
<dbReference type="AlphaFoldDB" id="A0AAV8U637"/>
<evidence type="ECO:0000313" key="3">
    <source>
        <dbReference type="Proteomes" id="UP001159364"/>
    </source>
</evidence>
<dbReference type="EMBL" id="JAIWQS010000001">
    <property type="protein sequence ID" value="KAJ8774782.1"/>
    <property type="molecule type" value="Genomic_DNA"/>
</dbReference>
<dbReference type="GO" id="GO:0009507">
    <property type="term" value="C:chloroplast"/>
    <property type="evidence" value="ECO:0007669"/>
    <property type="project" value="TreeGrafter"/>
</dbReference>
<dbReference type="PANTHER" id="PTHR35483:SF1">
    <property type="entry name" value="GLYCINE-RICH PROTEIN-RELATED"/>
    <property type="match status" value="1"/>
</dbReference>
<accession>A0AAV8U637</accession>
<gene>
    <name evidence="2" type="ORF">K2173_017228</name>
</gene>
<dbReference type="PANTHER" id="PTHR35483">
    <property type="entry name" value="NUCLEUSENVELOPE PROTEIN"/>
    <property type="match status" value="1"/>
</dbReference>
<sequence length="263" mass="29542">MTTCIQGNPCQSTLCALGLPQLRRQPFTRCVLPVRVNCFSAKSSTLPTSSSIIQQCGPTLKSQQCGAAIKCQQLTTVCLFGGKDESERNNGESPWKSFQKAFGGFKGESVENLLREQIKTQEFYSADSGKNPPRGGSGGGGGSGRDDFGDSEDGGFSEIVDETIQVTLATLGFIFLYIYIITGEELTRLWKDYIKFLFSGTKSVRLKRVMYKWKRFCQKLTEKKEFDKFWLEKTILNTTTVYDSPEKYRRILRPYLASNSNQE</sequence>
<name>A0AAV8U637_9ROSI</name>
<dbReference type="Proteomes" id="UP001159364">
    <property type="component" value="Linkage Group LG01"/>
</dbReference>